<keyword evidence="2" id="KW-1185">Reference proteome</keyword>
<evidence type="ECO:0000313" key="2">
    <source>
        <dbReference type="Proteomes" id="UP000297245"/>
    </source>
</evidence>
<dbReference type="EMBL" id="ML181812">
    <property type="protein sequence ID" value="THU75598.1"/>
    <property type="molecule type" value="Genomic_DNA"/>
</dbReference>
<proteinExistence type="predicted"/>
<dbReference type="Proteomes" id="UP000297245">
    <property type="component" value="Unassembled WGS sequence"/>
</dbReference>
<protein>
    <submittedName>
        <fullName evidence="1">Uncharacterized protein</fullName>
    </submittedName>
</protein>
<accession>A0A4S8KKE1</accession>
<organism evidence="1 2">
    <name type="scientific">Dendrothele bispora (strain CBS 962.96)</name>
    <dbReference type="NCBI Taxonomy" id="1314807"/>
    <lineage>
        <taxon>Eukaryota</taxon>
        <taxon>Fungi</taxon>
        <taxon>Dikarya</taxon>
        <taxon>Basidiomycota</taxon>
        <taxon>Agaricomycotina</taxon>
        <taxon>Agaricomycetes</taxon>
        <taxon>Agaricomycetidae</taxon>
        <taxon>Agaricales</taxon>
        <taxon>Agaricales incertae sedis</taxon>
        <taxon>Dendrothele</taxon>
    </lineage>
</organism>
<dbReference type="AlphaFoldDB" id="A0A4S8KKE1"/>
<feature type="non-terminal residue" evidence="1">
    <location>
        <position position="77"/>
    </location>
</feature>
<sequence length="77" mass="8744">MKNLLLPQVIECERMMAAGLDKSESSLKAIEEKEQLNKSLSSIVVLEQRLLRLTNELEEERAKNSSVGLEEGMKKKQ</sequence>
<gene>
    <name evidence="1" type="ORF">K435DRAFT_787541</name>
</gene>
<reference evidence="1 2" key="1">
    <citation type="journal article" date="2019" name="Nat. Ecol. Evol.">
        <title>Megaphylogeny resolves global patterns of mushroom evolution.</title>
        <authorList>
            <person name="Varga T."/>
            <person name="Krizsan K."/>
            <person name="Foldi C."/>
            <person name="Dima B."/>
            <person name="Sanchez-Garcia M."/>
            <person name="Sanchez-Ramirez S."/>
            <person name="Szollosi G.J."/>
            <person name="Szarkandi J.G."/>
            <person name="Papp V."/>
            <person name="Albert L."/>
            <person name="Andreopoulos W."/>
            <person name="Angelini C."/>
            <person name="Antonin V."/>
            <person name="Barry K.W."/>
            <person name="Bougher N.L."/>
            <person name="Buchanan P."/>
            <person name="Buyck B."/>
            <person name="Bense V."/>
            <person name="Catcheside P."/>
            <person name="Chovatia M."/>
            <person name="Cooper J."/>
            <person name="Damon W."/>
            <person name="Desjardin D."/>
            <person name="Finy P."/>
            <person name="Geml J."/>
            <person name="Haridas S."/>
            <person name="Hughes K."/>
            <person name="Justo A."/>
            <person name="Karasinski D."/>
            <person name="Kautmanova I."/>
            <person name="Kiss B."/>
            <person name="Kocsube S."/>
            <person name="Kotiranta H."/>
            <person name="LaButti K.M."/>
            <person name="Lechner B.E."/>
            <person name="Liimatainen K."/>
            <person name="Lipzen A."/>
            <person name="Lukacs Z."/>
            <person name="Mihaltcheva S."/>
            <person name="Morgado L.N."/>
            <person name="Niskanen T."/>
            <person name="Noordeloos M.E."/>
            <person name="Ohm R.A."/>
            <person name="Ortiz-Santana B."/>
            <person name="Ovrebo C."/>
            <person name="Racz N."/>
            <person name="Riley R."/>
            <person name="Savchenko A."/>
            <person name="Shiryaev A."/>
            <person name="Soop K."/>
            <person name="Spirin V."/>
            <person name="Szebenyi C."/>
            <person name="Tomsovsky M."/>
            <person name="Tulloss R.E."/>
            <person name="Uehling J."/>
            <person name="Grigoriev I.V."/>
            <person name="Vagvolgyi C."/>
            <person name="Papp T."/>
            <person name="Martin F.M."/>
            <person name="Miettinen O."/>
            <person name="Hibbett D.S."/>
            <person name="Nagy L.G."/>
        </authorList>
    </citation>
    <scope>NUCLEOTIDE SEQUENCE [LARGE SCALE GENOMIC DNA]</scope>
    <source>
        <strain evidence="1 2">CBS 962.96</strain>
    </source>
</reference>
<evidence type="ECO:0000313" key="1">
    <source>
        <dbReference type="EMBL" id="THU75598.1"/>
    </source>
</evidence>
<name>A0A4S8KKE1_DENBC</name>